<evidence type="ECO:0000259" key="10">
    <source>
        <dbReference type="Pfam" id="PF11967"/>
    </source>
</evidence>
<evidence type="ECO:0000313" key="12">
    <source>
        <dbReference type="Proteomes" id="UP001143304"/>
    </source>
</evidence>
<dbReference type="Proteomes" id="UP001143304">
    <property type="component" value="Unassembled WGS sequence"/>
</dbReference>
<sequence>MRVNLQPGYVIHSRPYGDSSALLDVFTAEFGRVGLVAKGARRQTRKGSKAGLLQPFIPLLLSFSGGNELKTLRSVESAPGRVELVGDRLFSGLYVNELLVRLLHRDDPHPRLFAAYNDTVQQLAHLQMIDVGLRLFEMRLLEELGYRLELTIEGVTGLPVRPEAFYHYQPGAGLVRRRAGESSDDSPGADSPGADLPGTDLPGTDLLAMARGEIEGHVRQTARTLMREALAAHLGEEPLKSRQLFARGAWKRPGAASGPQDEE</sequence>
<dbReference type="Gene3D" id="2.40.50.140">
    <property type="entry name" value="Nucleic acid-binding proteins"/>
    <property type="match status" value="1"/>
</dbReference>
<comment type="caution">
    <text evidence="11">The sequence shown here is derived from an EMBL/GenBank/DDBJ whole genome shotgun (WGS) entry which is preliminary data.</text>
</comment>
<dbReference type="InterPro" id="IPR012340">
    <property type="entry name" value="NA-bd_OB-fold"/>
</dbReference>
<keyword evidence="6 8" id="KW-0234">DNA repair</keyword>
<protein>
    <recommendedName>
        <fullName evidence="3 8">DNA repair protein RecO</fullName>
    </recommendedName>
    <alternativeName>
        <fullName evidence="7 8">Recombination protein O</fullName>
    </alternativeName>
</protein>
<evidence type="ECO:0000313" key="11">
    <source>
        <dbReference type="EMBL" id="MCX2976627.1"/>
    </source>
</evidence>
<dbReference type="Pfam" id="PF02565">
    <property type="entry name" value="RecO_C"/>
    <property type="match status" value="1"/>
</dbReference>
<keyword evidence="12" id="KW-1185">Reference proteome</keyword>
<dbReference type="InterPro" id="IPR037278">
    <property type="entry name" value="ARFGAP/RecO"/>
</dbReference>
<accession>A0ABT3T2Y4</accession>
<proteinExistence type="inferred from homology"/>
<dbReference type="InterPro" id="IPR042242">
    <property type="entry name" value="RecO_C"/>
</dbReference>
<evidence type="ECO:0000256" key="2">
    <source>
        <dbReference type="ARBA" id="ARBA00007452"/>
    </source>
</evidence>
<dbReference type="EMBL" id="SHNO01000001">
    <property type="protein sequence ID" value="MCX2976627.1"/>
    <property type="molecule type" value="Genomic_DNA"/>
</dbReference>
<evidence type="ECO:0000256" key="6">
    <source>
        <dbReference type="ARBA" id="ARBA00023204"/>
    </source>
</evidence>
<dbReference type="NCBIfam" id="TIGR00613">
    <property type="entry name" value="reco"/>
    <property type="match status" value="1"/>
</dbReference>
<evidence type="ECO:0000256" key="5">
    <source>
        <dbReference type="ARBA" id="ARBA00023172"/>
    </source>
</evidence>
<feature type="compositionally biased region" description="Low complexity" evidence="9">
    <location>
        <begin position="185"/>
        <end position="195"/>
    </location>
</feature>
<evidence type="ECO:0000256" key="8">
    <source>
        <dbReference type="HAMAP-Rule" id="MF_00201"/>
    </source>
</evidence>
<dbReference type="HAMAP" id="MF_00201">
    <property type="entry name" value="RecO"/>
    <property type="match status" value="1"/>
</dbReference>
<evidence type="ECO:0000256" key="4">
    <source>
        <dbReference type="ARBA" id="ARBA00022763"/>
    </source>
</evidence>
<keyword evidence="5 8" id="KW-0233">DNA recombination</keyword>
<evidence type="ECO:0000256" key="3">
    <source>
        <dbReference type="ARBA" id="ARBA00021310"/>
    </source>
</evidence>
<feature type="region of interest" description="Disordered" evidence="9">
    <location>
        <begin position="176"/>
        <end position="204"/>
    </location>
</feature>
<comment type="function">
    <text evidence="1 8">Involved in DNA repair and RecF pathway recombination.</text>
</comment>
<dbReference type="SUPFAM" id="SSF50249">
    <property type="entry name" value="Nucleic acid-binding proteins"/>
    <property type="match status" value="1"/>
</dbReference>
<feature type="domain" description="DNA replication/recombination mediator RecO N-terminal" evidence="10">
    <location>
        <begin position="4"/>
        <end position="77"/>
    </location>
</feature>
<evidence type="ECO:0000256" key="9">
    <source>
        <dbReference type="SAM" id="MobiDB-lite"/>
    </source>
</evidence>
<dbReference type="PANTHER" id="PTHR33991">
    <property type="entry name" value="DNA REPAIR PROTEIN RECO"/>
    <property type="match status" value="1"/>
</dbReference>
<dbReference type="InterPro" id="IPR003717">
    <property type="entry name" value="RecO"/>
</dbReference>
<dbReference type="SUPFAM" id="SSF57863">
    <property type="entry name" value="ArfGap/RecO-like zinc finger"/>
    <property type="match status" value="1"/>
</dbReference>
<dbReference type="Gene3D" id="1.20.1440.120">
    <property type="entry name" value="Recombination protein O, C-terminal domain"/>
    <property type="match status" value="1"/>
</dbReference>
<gene>
    <name evidence="8 11" type="primary">recO</name>
    <name evidence="11" type="ORF">EYC82_04600</name>
</gene>
<reference evidence="11" key="1">
    <citation type="submission" date="2019-02" db="EMBL/GenBank/DDBJ databases">
        <authorList>
            <person name="Li S.-H."/>
        </authorList>
    </citation>
    <scope>NUCLEOTIDE SEQUENCE</scope>
    <source>
        <strain evidence="11">IMCC11814</strain>
    </source>
</reference>
<dbReference type="InterPro" id="IPR022572">
    <property type="entry name" value="DNA_rep/recomb_RecO_N"/>
</dbReference>
<dbReference type="Pfam" id="PF11967">
    <property type="entry name" value="RecO_N"/>
    <property type="match status" value="1"/>
</dbReference>
<comment type="similarity">
    <text evidence="2 8">Belongs to the RecO family.</text>
</comment>
<organism evidence="11 12">
    <name type="scientific">Candidatus Marimicrobium litorale</name>
    <dbReference type="NCBI Taxonomy" id="2518991"/>
    <lineage>
        <taxon>Bacteria</taxon>
        <taxon>Pseudomonadati</taxon>
        <taxon>Pseudomonadota</taxon>
        <taxon>Gammaproteobacteria</taxon>
        <taxon>Cellvibrionales</taxon>
        <taxon>Halieaceae</taxon>
        <taxon>Marimicrobium</taxon>
    </lineage>
</organism>
<dbReference type="RefSeq" id="WP_279248369.1">
    <property type="nucleotide sequence ID" value="NZ_SHNO01000001.1"/>
</dbReference>
<name>A0ABT3T2Y4_9GAMM</name>
<evidence type="ECO:0000256" key="7">
    <source>
        <dbReference type="ARBA" id="ARBA00033409"/>
    </source>
</evidence>
<keyword evidence="4 8" id="KW-0227">DNA damage</keyword>
<dbReference type="PANTHER" id="PTHR33991:SF1">
    <property type="entry name" value="DNA REPAIR PROTEIN RECO"/>
    <property type="match status" value="1"/>
</dbReference>
<evidence type="ECO:0000256" key="1">
    <source>
        <dbReference type="ARBA" id="ARBA00003065"/>
    </source>
</evidence>